<gene>
    <name evidence="1" type="ORF">SK128_003648</name>
</gene>
<evidence type="ECO:0000313" key="2">
    <source>
        <dbReference type="Proteomes" id="UP001381693"/>
    </source>
</evidence>
<dbReference type="EMBL" id="JAXCGZ010019118">
    <property type="protein sequence ID" value="KAK7066589.1"/>
    <property type="molecule type" value="Genomic_DNA"/>
</dbReference>
<evidence type="ECO:0000313" key="1">
    <source>
        <dbReference type="EMBL" id="KAK7066589.1"/>
    </source>
</evidence>
<keyword evidence="2" id="KW-1185">Reference proteome</keyword>
<dbReference type="Gene3D" id="3.40.630.30">
    <property type="match status" value="1"/>
</dbReference>
<dbReference type="AlphaFoldDB" id="A0AAN8WUH3"/>
<dbReference type="Proteomes" id="UP001381693">
    <property type="component" value="Unassembled WGS sequence"/>
</dbReference>
<comment type="caution">
    <text evidence="1">The sequence shown here is derived from an EMBL/GenBank/DDBJ whole genome shotgun (WGS) entry which is preliminary data.</text>
</comment>
<accession>A0AAN8WUH3</accession>
<reference evidence="1 2" key="1">
    <citation type="submission" date="2023-11" db="EMBL/GenBank/DDBJ databases">
        <title>Halocaridina rubra genome assembly.</title>
        <authorList>
            <person name="Smith C."/>
        </authorList>
    </citation>
    <scope>NUCLEOTIDE SEQUENCE [LARGE SCALE GENOMIC DNA]</scope>
    <source>
        <strain evidence="1">EP-1</strain>
        <tissue evidence="1">Whole</tissue>
    </source>
</reference>
<protein>
    <submittedName>
        <fullName evidence="1">Uncharacterized protein</fullName>
    </submittedName>
</protein>
<sequence length="154" mass="17801">MNLFHVQQPTKLHRYLFQNIVCGSDSHLNRPHIKKNFLTSGLCLAAREKDTNILVAVLLSHIMERNQKIETLDPSTFTHPGMIRFCRVIQHLNEAYDCFSNPKMQRILFPALLGIIPSYTNQGLAKRLIKMCKDRAISKEQFVKPRIPSPRNFS</sequence>
<organism evidence="1 2">
    <name type="scientific">Halocaridina rubra</name>
    <name type="common">Hawaiian red shrimp</name>
    <dbReference type="NCBI Taxonomy" id="373956"/>
    <lineage>
        <taxon>Eukaryota</taxon>
        <taxon>Metazoa</taxon>
        <taxon>Ecdysozoa</taxon>
        <taxon>Arthropoda</taxon>
        <taxon>Crustacea</taxon>
        <taxon>Multicrustacea</taxon>
        <taxon>Malacostraca</taxon>
        <taxon>Eumalacostraca</taxon>
        <taxon>Eucarida</taxon>
        <taxon>Decapoda</taxon>
        <taxon>Pleocyemata</taxon>
        <taxon>Caridea</taxon>
        <taxon>Atyoidea</taxon>
        <taxon>Atyidae</taxon>
        <taxon>Halocaridina</taxon>
    </lineage>
</organism>
<proteinExistence type="predicted"/>
<name>A0AAN8WUH3_HALRR</name>